<organism evidence="10 11">
    <name type="scientific">Methylorubrum populi</name>
    <dbReference type="NCBI Taxonomy" id="223967"/>
    <lineage>
        <taxon>Bacteria</taxon>
        <taxon>Pseudomonadati</taxon>
        <taxon>Pseudomonadota</taxon>
        <taxon>Alphaproteobacteria</taxon>
        <taxon>Hyphomicrobiales</taxon>
        <taxon>Methylobacteriaceae</taxon>
        <taxon>Methylorubrum</taxon>
    </lineage>
</organism>
<feature type="transmembrane region" description="Helical" evidence="6">
    <location>
        <begin position="360"/>
        <end position="380"/>
    </location>
</feature>
<feature type="transmembrane region" description="Helical" evidence="6">
    <location>
        <begin position="539"/>
        <end position="556"/>
    </location>
</feature>
<dbReference type="InterPro" id="IPR035671">
    <property type="entry name" value="DsbD_gamma"/>
</dbReference>
<feature type="transmembrane region" description="Helical" evidence="6">
    <location>
        <begin position="506"/>
        <end position="527"/>
    </location>
</feature>
<dbReference type="PANTHER" id="PTHR32234">
    <property type="entry name" value="THIOL:DISULFIDE INTERCHANGE PROTEIN DSBD"/>
    <property type="match status" value="1"/>
</dbReference>
<dbReference type="GO" id="GO:0045454">
    <property type="term" value="P:cell redox homeostasis"/>
    <property type="evidence" value="ECO:0007669"/>
    <property type="project" value="TreeGrafter"/>
</dbReference>
<evidence type="ECO:0000313" key="10">
    <source>
        <dbReference type="EMBL" id="HJE26281.1"/>
    </source>
</evidence>
<dbReference type="SUPFAM" id="SSF52833">
    <property type="entry name" value="Thioredoxin-like"/>
    <property type="match status" value="1"/>
</dbReference>
<protein>
    <submittedName>
        <fullName evidence="10">Thioredoxin family protein</fullName>
    </submittedName>
</protein>
<dbReference type="Pfam" id="PF11412">
    <property type="entry name" value="DsbD_N"/>
    <property type="match status" value="1"/>
</dbReference>
<evidence type="ECO:0000256" key="1">
    <source>
        <dbReference type="ARBA" id="ARBA00004141"/>
    </source>
</evidence>
<accession>A0A921E7D8</accession>
<dbReference type="GO" id="GO:0017004">
    <property type="term" value="P:cytochrome complex assembly"/>
    <property type="evidence" value="ECO:0007669"/>
    <property type="project" value="UniProtKB-KW"/>
</dbReference>
<gene>
    <name evidence="10" type="ORF">K8W01_21745</name>
</gene>
<feature type="transmembrane region" description="Helical" evidence="6">
    <location>
        <begin position="438"/>
        <end position="466"/>
    </location>
</feature>
<feature type="transmembrane region" description="Helical" evidence="6">
    <location>
        <begin position="568"/>
        <end position="587"/>
    </location>
</feature>
<keyword evidence="2 6" id="KW-0812">Transmembrane</keyword>
<comment type="subcellular location">
    <subcellularLocation>
        <location evidence="1">Membrane</location>
        <topology evidence="1">Multi-pass membrane protein</topology>
    </subcellularLocation>
</comment>
<dbReference type="CDD" id="cd02953">
    <property type="entry name" value="DsbDgamma"/>
    <property type="match status" value="1"/>
</dbReference>
<proteinExistence type="predicted"/>
<dbReference type="InterPro" id="IPR036249">
    <property type="entry name" value="Thioredoxin-like_sf"/>
</dbReference>
<dbReference type="GO" id="GO:0015035">
    <property type="term" value="F:protein-disulfide reductase activity"/>
    <property type="evidence" value="ECO:0007669"/>
    <property type="project" value="TreeGrafter"/>
</dbReference>
<evidence type="ECO:0000256" key="7">
    <source>
        <dbReference type="SAM" id="SignalP"/>
    </source>
</evidence>
<sequence>MLRLLLALALTVAAPGLAAAQGAMPGAMTPAKAKDLVRASLVSESSALAPGRTVTLGLHMAMKPGWHVYWRNPGDSGLPPEMAWRLPEGFSTGAVQWPVPERIPVQGLMNFGYEGVVTLLVPLAVPESATLGGTARLSGTLSYLVCEEICIPGSAELSLDLPVAASAEPDSRQAALFARARAALPEAAPGPFRTSREGDRLVLQLDRPGLTAEAVKEVAFFPYAEGAIDNAAPQDWAVDAAGLRLTLTPGEAKALAKSPAGSPAEPLAGVLAFTEDGARKAYALGPEPAIAPAAASVPAAEAVAAPQEESLTLWSAAGLALLGGLILNLMPCVFPVLSIKVLSLVRQAGESATRVRWHGLAYTAGVLVSFLGLAGLLIALKASGAGIGWGFQLQSPVVVALLAYGLFAMGLSLSGVVHLGSGIVGLGDGLTRRAGYQGSFFTGVLATLVATPCTAPFMGAAVGFALTHAAATALLVFASLGLGLALPFLVLTLFPRALRWLPRPGAWMDVLKGALAFPVYATVAWLIWVLAQQVGPDGLLAGLTGLVLVGLAAWAWERARGAGWGAAGGRLAAVVALAGSLGLVLVLDGDRAAARGAALAQGEEAFTQARLDALRAEGRTVFVDMTAAWCITCQVNERTVLARDGVQAAFRAGQVAYLKGDWTNQNPEITRLLERHGRSGVPLYLVYRGQGEAQVLPQILTEGIVRAAIGQKDVAAAR</sequence>
<evidence type="ECO:0000256" key="3">
    <source>
        <dbReference type="ARBA" id="ARBA00022748"/>
    </source>
</evidence>
<reference evidence="10" key="1">
    <citation type="journal article" date="2021" name="PeerJ">
        <title>Extensive microbial diversity within the chicken gut microbiome revealed by metagenomics and culture.</title>
        <authorList>
            <person name="Gilroy R."/>
            <person name="Ravi A."/>
            <person name="Getino M."/>
            <person name="Pursley I."/>
            <person name="Horton D.L."/>
            <person name="Alikhan N.F."/>
            <person name="Baker D."/>
            <person name="Gharbi K."/>
            <person name="Hall N."/>
            <person name="Watson M."/>
            <person name="Adriaenssens E.M."/>
            <person name="Foster-Nyarko E."/>
            <person name="Jarju S."/>
            <person name="Secka A."/>
            <person name="Antonio M."/>
            <person name="Oren A."/>
            <person name="Chaudhuri R.R."/>
            <person name="La Ragione R."/>
            <person name="Hildebrand F."/>
            <person name="Pallen M.J."/>
        </authorList>
    </citation>
    <scope>NUCLEOTIDE SEQUENCE</scope>
    <source>
        <strain evidence="10">316</strain>
    </source>
</reference>
<keyword evidence="3" id="KW-0201">Cytochrome c-type biogenesis</keyword>
<feature type="chain" id="PRO_5037633221" evidence="7">
    <location>
        <begin position="20"/>
        <end position="718"/>
    </location>
</feature>
<dbReference type="AlphaFoldDB" id="A0A921E7D8"/>
<feature type="signal peptide" evidence="7">
    <location>
        <begin position="1"/>
        <end position="19"/>
    </location>
</feature>
<dbReference type="GO" id="GO:0016020">
    <property type="term" value="C:membrane"/>
    <property type="evidence" value="ECO:0007669"/>
    <property type="project" value="UniProtKB-SubCell"/>
</dbReference>
<feature type="transmembrane region" description="Helical" evidence="6">
    <location>
        <begin position="400"/>
        <end position="426"/>
    </location>
</feature>
<evidence type="ECO:0000256" key="5">
    <source>
        <dbReference type="ARBA" id="ARBA00023136"/>
    </source>
</evidence>
<evidence type="ECO:0000256" key="4">
    <source>
        <dbReference type="ARBA" id="ARBA00022989"/>
    </source>
</evidence>
<feature type="domain" description="Cytochrome C biogenesis protein transmembrane" evidence="8">
    <location>
        <begin position="314"/>
        <end position="527"/>
    </location>
</feature>
<keyword evidence="5 6" id="KW-0472">Membrane</keyword>
<evidence type="ECO:0000259" key="8">
    <source>
        <dbReference type="Pfam" id="PF02683"/>
    </source>
</evidence>
<evidence type="ECO:0000256" key="2">
    <source>
        <dbReference type="ARBA" id="ARBA00022692"/>
    </source>
</evidence>
<keyword evidence="7" id="KW-0732">Signal</keyword>
<keyword evidence="4 6" id="KW-1133">Transmembrane helix</keyword>
<dbReference type="Pfam" id="PF02683">
    <property type="entry name" value="DsbD_TM"/>
    <property type="match status" value="1"/>
</dbReference>
<reference evidence="10" key="2">
    <citation type="submission" date="2021-09" db="EMBL/GenBank/DDBJ databases">
        <authorList>
            <person name="Gilroy R."/>
        </authorList>
    </citation>
    <scope>NUCLEOTIDE SEQUENCE</scope>
    <source>
        <strain evidence="10">316</strain>
    </source>
</reference>
<dbReference type="Proteomes" id="UP000742631">
    <property type="component" value="Unassembled WGS sequence"/>
</dbReference>
<dbReference type="PANTHER" id="PTHR32234:SF3">
    <property type="entry name" value="SUPPRESSION OF COPPER SENSITIVITY PROTEIN"/>
    <property type="match status" value="1"/>
</dbReference>
<dbReference type="Pfam" id="PF13899">
    <property type="entry name" value="Thioredoxin_7"/>
    <property type="match status" value="1"/>
</dbReference>
<evidence type="ECO:0000313" key="11">
    <source>
        <dbReference type="Proteomes" id="UP000742631"/>
    </source>
</evidence>
<evidence type="ECO:0000256" key="6">
    <source>
        <dbReference type="SAM" id="Phobius"/>
    </source>
</evidence>
<dbReference type="InterPro" id="IPR028250">
    <property type="entry name" value="DsbDN"/>
</dbReference>
<dbReference type="Gene3D" id="3.40.30.10">
    <property type="entry name" value="Glutaredoxin"/>
    <property type="match status" value="1"/>
</dbReference>
<feature type="transmembrane region" description="Helical" evidence="6">
    <location>
        <begin position="313"/>
        <end position="339"/>
    </location>
</feature>
<evidence type="ECO:0000259" key="9">
    <source>
        <dbReference type="Pfam" id="PF11412"/>
    </source>
</evidence>
<feature type="domain" description="Thiol:disulfide interchange protein DsbD N-terminal" evidence="9">
    <location>
        <begin position="41"/>
        <end position="159"/>
    </location>
</feature>
<name>A0A921E7D8_9HYPH</name>
<comment type="caution">
    <text evidence="10">The sequence shown here is derived from an EMBL/GenBank/DDBJ whole genome shotgun (WGS) entry which is preliminary data.</text>
</comment>
<dbReference type="EMBL" id="DYYG01000069">
    <property type="protein sequence ID" value="HJE26281.1"/>
    <property type="molecule type" value="Genomic_DNA"/>
</dbReference>
<feature type="transmembrane region" description="Helical" evidence="6">
    <location>
        <begin position="472"/>
        <end position="494"/>
    </location>
</feature>
<dbReference type="InterPro" id="IPR003834">
    <property type="entry name" value="Cyt_c_assmbl_TM_dom"/>
</dbReference>